<dbReference type="KEGG" id="mant:BHD05_11190"/>
<dbReference type="AlphaFoldDB" id="A0A7L5ALV7"/>
<sequence>MAGFRVDGSEDVARLRLEALSGRSGDQLTRSCVVSICPTAAPRRNGPWDRSSKIVRILENVDEERGRSTNAEQTIPVLLNDGEQIER</sequence>
<protein>
    <submittedName>
        <fullName evidence="1">Uncharacterized protein</fullName>
    </submittedName>
</protein>
<evidence type="ECO:0000313" key="2">
    <source>
        <dbReference type="Proteomes" id="UP000464507"/>
    </source>
</evidence>
<accession>A0A7L5ALV7</accession>
<gene>
    <name evidence="1" type="ORF">BHD05_11190</name>
</gene>
<organism evidence="1 2">
    <name type="scientific">Marisediminicola antarctica</name>
    <dbReference type="NCBI Taxonomy" id="674079"/>
    <lineage>
        <taxon>Bacteria</taxon>
        <taxon>Bacillati</taxon>
        <taxon>Actinomycetota</taxon>
        <taxon>Actinomycetes</taxon>
        <taxon>Micrococcales</taxon>
        <taxon>Microbacteriaceae</taxon>
        <taxon>Marisediminicola</taxon>
    </lineage>
</organism>
<dbReference type="EMBL" id="CP017146">
    <property type="protein sequence ID" value="QHO70121.1"/>
    <property type="molecule type" value="Genomic_DNA"/>
</dbReference>
<name>A0A7L5ALV7_9MICO</name>
<keyword evidence="2" id="KW-1185">Reference proteome</keyword>
<reference evidence="1 2" key="1">
    <citation type="submission" date="2016-09" db="EMBL/GenBank/DDBJ databases">
        <title>Complete genome sequence of microbes from the polar regions.</title>
        <authorList>
            <person name="Liao L."/>
            <person name="Chen B."/>
        </authorList>
    </citation>
    <scope>NUCLEOTIDE SEQUENCE [LARGE SCALE GENOMIC DNA]</scope>
    <source>
        <strain evidence="1 2">ZS314</strain>
    </source>
</reference>
<proteinExistence type="predicted"/>
<dbReference type="Proteomes" id="UP000464507">
    <property type="component" value="Chromosome"/>
</dbReference>
<evidence type="ECO:0000313" key="1">
    <source>
        <dbReference type="EMBL" id="QHO70121.1"/>
    </source>
</evidence>